<proteinExistence type="predicted"/>
<dbReference type="AlphaFoldDB" id="A0A919ISB0"/>
<feature type="region of interest" description="Disordered" evidence="1">
    <location>
        <begin position="42"/>
        <end position="83"/>
    </location>
</feature>
<sequence>MSAALSAERFTMMATPPAAASSNRLTSTAIQFRTRIASLLPAGNRQRIAPLNEPGAQNHPETGTRTDASTRDDGAVPTRRPRR</sequence>
<dbReference type="Proteomes" id="UP000619479">
    <property type="component" value="Unassembled WGS sequence"/>
</dbReference>
<evidence type="ECO:0000256" key="1">
    <source>
        <dbReference type="SAM" id="MobiDB-lite"/>
    </source>
</evidence>
<evidence type="ECO:0000313" key="3">
    <source>
        <dbReference type="Proteomes" id="UP000619479"/>
    </source>
</evidence>
<protein>
    <submittedName>
        <fullName evidence="2">Uncharacterized protein</fullName>
    </submittedName>
</protein>
<feature type="compositionally biased region" description="Basic and acidic residues" evidence="1">
    <location>
        <begin position="62"/>
        <end position="74"/>
    </location>
</feature>
<organism evidence="2 3">
    <name type="scientific">Actinoplanes cyaneus</name>
    <dbReference type="NCBI Taxonomy" id="52696"/>
    <lineage>
        <taxon>Bacteria</taxon>
        <taxon>Bacillati</taxon>
        <taxon>Actinomycetota</taxon>
        <taxon>Actinomycetes</taxon>
        <taxon>Micromonosporales</taxon>
        <taxon>Micromonosporaceae</taxon>
        <taxon>Actinoplanes</taxon>
    </lineage>
</organism>
<evidence type="ECO:0000313" key="2">
    <source>
        <dbReference type="EMBL" id="GID68668.1"/>
    </source>
</evidence>
<reference evidence="2" key="1">
    <citation type="submission" date="2021-01" db="EMBL/GenBank/DDBJ databases">
        <title>Whole genome shotgun sequence of Actinoplanes cyaneus NBRC 14990.</title>
        <authorList>
            <person name="Komaki H."/>
            <person name="Tamura T."/>
        </authorList>
    </citation>
    <scope>NUCLEOTIDE SEQUENCE</scope>
    <source>
        <strain evidence="2">NBRC 14990</strain>
    </source>
</reference>
<dbReference type="EMBL" id="BOMH01000051">
    <property type="protein sequence ID" value="GID68668.1"/>
    <property type="molecule type" value="Genomic_DNA"/>
</dbReference>
<accession>A0A919ISB0</accession>
<gene>
    <name evidence="2" type="ORF">Acy02nite_65490</name>
</gene>
<name>A0A919ISB0_9ACTN</name>
<feature type="region of interest" description="Disordered" evidence="1">
    <location>
        <begin position="1"/>
        <end position="25"/>
    </location>
</feature>
<comment type="caution">
    <text evidence="2">The sequence shown here is derived from an EMBL/GenBank/DDBJ whole genome shotgun (WGS) entry which is preliminary data.</text>
</comment>
<keyword evidence="3" id="KW-1185">Reference proteome</keyword>